<comment type="caution">
    <text evidence="2">The sequence shown here is derived from an EMBL/GenBank/DDBJ whole genome shotgun (WGS) entry which is preliminary data.</text>
</comment>
<evidence type="ECO:0000256" key="1">
    <source>
        <dbReference type="SAM" id="MobiDB-lite"/>
    </source>
</evidence>
<reference evidence="2 3" key="1">
    <citation type="journal article" date="2021" name="Elife">
        <title>Chloroplast acquisition without the gene transfer in kleptoplastic sea slugs, Plakobranchus ocellatus.</title>
        <authorList>
            <person name="Maeda T."/>
            <person name="Takahashi S."/>
            <person name="Yoshida T."/>
            <person name="Shimamura S."/>
            <person name="Takaki Y."/>
            <person name="Nagai Y."/>
            <person name="Toyoda A."/>
            <person name="Suzuki Y."/>
            <person name="Arimoto A."/>
            <person name="Ishii H."/>
            <person name="Satoh N."/>
            <person name="Nishiyama T."/>
            <person name="Hasebe M."/>
            <person name="Maruyama T."/>
            <person name="Minagawa J."/>
            <person name="Obokata J."/>
            <person name="Shigenobu S."/>
        </authorList>
    </citation>
    <scope>NUCLEOTIDE SEQUENCE [LARGE SCALE GENOMIC DNA]</scope>
</reference>
<accession>A0AAV4BSL2</accession>
<organism evidence="2 3">
    <name type="scientific">Plakobranchus ocellatus</name>
    <dbReference type="NCBI Taxonomy" id="259542"/>
    <lineage>
        <taxon>Eukaryota</taxon>
        <taxon>Metazoa</taxon>
        <taxon>Spiralia</taxon>
        <taxon>Lophotrochozoa</taxon>
        <taxon>Mollusca</taxon>
        <taxon>Gastropoda</taxon>
        <taxon>Heterobranchia</taxon>
        <taxon>Euthyneura</taxon>
        <taxon>Panpulmonata</taxon>
        <taxon>Sacoglossa</taxon>
        <taxon>Placobranchoidea</taxon>
        <taxon>Plakobranchidae</taxon>
        <taxon>Plakobranchus</taxon>
    </lineage>
</organism>
<evidence type="ECO:0000313" key="3">
    <source>
        <dbReference type="Proteomes" id="UP000735302"/>
    </source>
</evidence>
<feature type="region of interest" description="Disordered" evidence="1">
    <location>
        <begin position="1"/>
        <end position="20"/>
    </location>
</feature>
<dbReference type="EMBL" id="BLXT01005357">
    <property type="protein sequence ID" value="GFO22265.1"/>
    <property type="molecule type" value="Genomic_DNA"/>
</dbReference>
<keyword evidence="3" id="KW-1185">Reference proteome</keyword>
<evidence type="ECO:0000313" key="2">
    <source>
        <dbReference type="EMBL" id="GFO22265.1"/>
    </source>
</evidence>
<sequence>MSRKLSNALRRKKNKSSGSDWKFEKNLMFLLPVKNLRQTPGNPPGPDLDTTSNEDSFSFQFEPEDVDENYSQGDTEVETTTGIPKKVVGSITCEKARSSAEH</sequence>
<protein>
    <submittedName>
        <fullName evidence="2">Uncharacterized protein</fullName>
    </submittedName>
</protein>
<proteinExistence type="predicted"/>
<gene>
    <name evidence="2" type="ORF">PoB_004877000</name>
</gene>
<dbReference type="AlphaFoldDB" id="A0AAV4BSL2"/>
<dbReference type="Proteomes" id="UP000735302">
    <property type="component" value="Unassembled WGS sequence"/>
</dbReference>
<feature type="region of interest" description="Disordered" evidence="1">
    <location>
        <begin position="35"/>
        <end position="56"/>
    </location>
</feature>
<feature type="compositionally biased region" description="Basic residues" evidence="1">
    <location>
        <begin position="1"/>
        <end position="15"/>
    </location>
</feature>
<name>A0AAV4BSL2_9GAST</name>